<reference evidence="1" key="1">
    <citation type="journal article" date="2014" name="Front. Microbiol.">
        <title>High frequency of phylogenetically diverse reductive dehalogenase-homologous genes in deep subseafloor sedimentary metagenomes.</title>
        <authorList>
            <person name="Kawai M."/>
            <person name="Futagami T."/>
            <person name="Toyoda A."/>
            <person name="Takaki Y."/>
            <person name="Nishi S."/>
            <person name="Hori S."/>
            <person name="Arai W."/>
            <person name="Tsubouchi T."/>
            <person name="Morono Y."/>
            <person name="Uchiyama I."/>
            <person name="Ito T."/>
            <person name="Fujiyama A."/>
            <person name="Inagaki F."/>
            <person name="Takami H."/>
        </authorList>
    </citation>
    <scope>NUCLEOTIDE SEQUENCE</scope>
    <source>
        <strain evidence="1">Expedition CK06-06</strain>
    </source>
</reference>
<sequence length="42" mass="4105">IGAGDLLAIKGVTGIRPDAVHAALAVEGDAVVIVGFAAFIES</sequence>
<dbReference type="AlphaFoldDB" id="X0XZN8"/>
<protein>
    <submittedName>
        <fullName evidence="1">Uncharacterized protein</fullName>
    </submittedName>
</protein>
<feature type="non-terminal residue" evidence="1">
    <location>
        <position position="1"/>
    </location>
</feature>
<evidence type="ECO:0000313" key="1">
    <source>
        <dbReference type="EMBL" id="GAG40627.1"/>
    </source>
</evidence>
<proteinExistence type="predicted"/>
<accession>X0XZN8</accession>
<gene>
    <name evidence="1" type="ORF">S01H1_64123</name>
</gene>
<name>X0XZN8_9ZZZZ</name>
<organism evidence="1">
    <name type="scientific">marine sediment metagenome</name>
    <dbReference type="NCBI Taxonomy" id="412755"/>
    <lineage>
        <taxon>unclassified sequences</taxon>
        <taxon>metagenomes</taxon>
        <taxon>ecological metagenomes</taxon>
    </lineage>
</organism>
<comment type="caution">
    <text evidence="1">The sequence shown here is derived from an EMBL/GenBank/DDBJ whole genome shotgun (WGS) entry which is preliminary data.</text>
</comment>
<dbReference type="EMBL" id="BARS01042251">
    <property type="protein sequence ID" value="GAG40627.1"/>
    <property type="molecule type" value="Genomic_DNA"/>
</dbReference>